<dbReference type="EMBL" id="SIJB01000018">
    <property type="protein sequence ID" value="NBI28879.1"/>
    <property type="molecule type" value="Genomic_DNA"/>
</dbReference>
<dbReference type="GO" id="GO:0005737">
    <property type="term" value="C:cytoplasm"/>
    <property type="evidence" value="ECO:0007669"/>
    <property type="project" value="TreeGrafter"/>
</dbReference>
<dbReference type="InterPro" id="IPR036249">
    <property type="entry name" value="Thioredoxin-like_sf"/>
</dbReference>
<dbReference type="RefSeq" id="WP_160645675.1">
    <property type="nucleotide sequence ID" value="NZ_SIJB01000018.1"/>
</dbReference>
<dbReference type="PANTHER" id="PTHR45663">
    <property type="entry name" value="GEO12009P1"/>
    <property type="match status" value="1"/>
</dbReference>
<reference evidence="5 6" key="1">
    <citation type="submission" date="2019-01" db="EMBL/GenBank/DDBJ databases">
        <title>Chengkuizengella sp. nov., isolated from deep-sea sediment of East Pacific Ocean.</title>
        <authorList>
            <person name="Yang J."/>
            <person name="Lai Q."/>
            <person name="Shao Z."/>
        </authorList>
    </citation>
    <scope>NUCLEOTIDE SEQUENCE [LARGE SCALE GENOMIC DNA]</scope>
    <source>
        <strain evidence="5 6">YPA3-1-1</strain>
    </source>
</reference>
<dbReference type="InterPro" id="IPR013766">
    <property type="entry name" value="Thioredoxin_domain"/>
</dbReference>
<feature type="domain" description="Thioredoxin" evidence="4">
    <location>
        <begin position="1"/>
        <end position="107"/>
    </location>
</feature>
<evidence type="ECO:0000256" key="3">
    <source>
        <dbReference type="ARBA" id="ARBA00023284"/>
    </source>
</evidence>
<dbReference type="AlphaFoldDB" id="A0A6N9PZE0"/>
<dbReference type="OrthoDB" id="7629852at2"/>
<dbReference type="Proteomes" id="UP000448943">
    <property type="component" value="Unassembled WGS sequence"/>
</dbReference>
<evidence type="ECO:0000256" key="2">
    <source>
        <dbReference type="ARBA" id="ARBA00023157"/>
    </source>
</evidence>
<dbReference type="Pfam" id="PF00085">
    <property type="entry name" value="Thioredoxin"/>
    <property type="match status" value="1"/>
</dbReference>
<evidence type="ECO:0000259" key="4">
    <source>
        <dbReference type="PROSITE" id="PS51352"/>
    </source>
</evidence>
<evidence type="ECO:0000256" key="1">
    <source>
        <dbReference type="ARBA" id="ARBA00008987"/>
    </source>
</evidence>
<name>A0A6N9PZE0_9BACL</name>
<accession>A0A6N9PZE0</accession>
<dbReference type="PANTHER" id="PTHR45663:SF11">
    <property type="entry name" value="GEO12009P1"/>
    <property type="match status" value="1"/>
</dbReference>
<comment type="similarity">
    <text evidence="1">Belongs to the thioredoxin family.</text>
</comment>
<sequence length="115" mass="13250">MEKLTSAKQFTEMISDSTPVIAVFKAEWCVDCRFIDPFMPEVVAKYEGKVRFIEIDSEQFSELVDQNNVLGIPSFIAFHKNKELIRFVNKLRKTQEEIEAFVDRAIEVASALEKS</sequence>
<evidence type="ECO:0000313" key="5">
    <source>
        <dbReference type="EMBL" id="NBI28879.1"/>
    </source>
</evidence>
<evidence type="ECO:0000313" key="6">
    <source>
        <dbReference type="Proteomes" id="UP000448943"/>
    </source>
</evidence>
<organism evidence="5 6">
    <name type="scientific">Chengkuizengella marina</name>
    <dbReference type="NCBI Taxonomy" id="2507566"/>
    <lineage>
        <taxon>Bacteria</taxon>
        <taxon>Bacillati</taxon>
        <taxon>Bacillota</taxon>
        <taxon>Bacilli</taxon>
        <taxon>Bacillales</taxon>
        <taxon>Paenibacillaceae</taxon>
        <taxon>Chengkuizengella</taxon>
    </lineage>
</organism>
<gene>
    <name evidence="5" type="ORF">ERL59_07900</name>
</gene>
<keyword evidence="3" id="KW-0676">Redox-active center</keyword>
<dbReference type="CDD" id="cd02947">
    <property type="entry name" value="TRX_family"/>
    <property type="match status" value="1"/>
</dbReference>
<keyword evidence="6" id="KW-1185">Reference proteome</keyword>
<keyword evidence="2" id="KW-1015">Disulfide bond</keyword>
<dbReference type="Gene3D" id="3.40.30.10">
    <property type="entry name" value="Glutaredoxin"/>
    <property type="match status" value="1"/>
</dbReference>
<proteinExistence type="inferred from homology"/>
<comment type="caution">
    <text evidence="5">The sequence shown here is derived from an EMBL/GenBank/DDBJ whole genome shotgun (WGS) entry which is preliminary data.</text>
</comment>
<dbReference type="SUPFAM" id="SSF52833">
    <property type="entry name" value="Thioredoxin-like"/>
    <property type="match status" value="1"/>
</dbReference>
<dbReference type="PROSITE" id="PS51352">
    <property type="entry name" value="THIOREDOXIN_2"/>
    <property type="match status" value="1"/>
</dbReference>
<dbReference type="GO" id="GO:0015035">
    <property type="term" value="F:protein-disulfide reductase activity"/>
    <property type="evidence" value="ECO:0007669"/>
    <property type="project" value="TreeGrafter"/>
</dbReference>
<protein>
    <submittedName>
        <fullName evidence="5">Thioredoxin</fullName>
    </submittedName>
</protein>